<accession>A0A2T0QZC0</accession>
<evidence type="ECO:0000256" key="1">
    <source>
        <dbReference type="SAM" id="MobiDB-lite"/>
    </source>
</evidence>
<reference evidence="2 3" key="1">
    <citation type="submission" date="2018-03" db="EMBL/GenBank/DDBJ databases">
        <title>Genomic Encyclopedia of Archaeal and Bacterial Type Strains, Phase II (KMG-II): from individual species to whole genera.</title>
        <authorList>
            <person name="Goeker M."/>
        </authorList>
    </citation>
    <scope>NUCLEOTIDE SEQUENCE [LARGE SCALE GENOMIC DNA]</scope>
    <source>
        <strain evidence="2 3">DSM 19711</strain>
    </source>
</reference>
<keyword evidence="3" id="KW-1185">Reference proteome</keyword>
<dbReference type="EMBL" id="PVZF01000011">
    <property type="protein sequence ID" value="PRY12046.1"/>
    <property type="molecule type" value="Genomic_DNA"/>
</dbReference>
<evidence type="ECO:0000313" key="2">
    <source>
        <dbReference type="EMBL" id="PRY12046.1"/>
    </source>
</evidence>
<feature type="region of interest" description="Disordered" evidence="1">
    <location>
        <begin position="1"/>
        <end position="21"/>
    </location>
</feature>
<protein>
    <submittedName>
        <fullName evidence="2">Uncharacterized protein</fullName>
    </submittedName>
</protein>
<sequence>MSSSSRVCTTLDLAGRDGPDEDATIVCLDLRDPALTPPGPRAGGP</sequence>
<organism evidence="2 3">
    <name type="scientific">Kineococcus rhizosphaerae</name>
    <dbReference type="NCBI Taxonomy" id="559628"/>
    <lineage>
        <taxon>Bacteria</taxon>
        <taxon>Bacillati</taxon>
        <taxon>Actinomycetota</taxon>
        <taxon>Actinomycetes</taxon>
        <taxon>Kineosporiales</taxon>
        <taxon>Kineosporiaceae</taxon>
        <taxon>Kineococcus</taxon>
    </lineage>
</organism>
<gene>
    <name evidence="2" type="ORF">CLV37_1112</name>
</gene>
<dbReference type="AlphaFoldDB" id="A0A2T0QZC0"/>
<proteinExistence type="predicted"/>
<dbReference type="Proteomes" id="UP000238083">
    <property type="component" value="Unassembled WGS sequence"/>
</dbReference>
<name>A0A2T0QZC0_9ACTN</name>
<comment type="caution">
    <text evidence="2">The sequence shown here is derived from an EMBL/GenBank/DDBJ whole genome shotgun (WGS) entry which is preliminary data.</text>
</comment>
<evidence type="ECO:0000313" key="3">
    <source>
        <dbReference type="Proteomes" id="UP000238083"/>
    </source>
</evidence>